<dbReference type="RefSeq" id="WP_344601804.1">
    <property type="nucleotide sequence ID" value="NZ_BAAAHE010000007.1"/>
</dbReference>
<dbReference type="Proteomes" id="UP001500957">
    <property type="component" value="Unassembled WGS sequence"/>
</dbReference>
<proteinExistence type="predicted"/>
<reference evidence="1 2" key="1">
    <citation type="journal article" date="2019" name="Int. J. Syst. Evol. Microbiol.">
        <title>The Global Catalogue of Microorganisms (GCM) 10K type strain sequencing project: providing services to taxonomists for standard genome sequencing and annotation.</title>
        <authorList>
            <consortium name="The Broad Institute Genomics Platform"/>
            <consortium name="The Broad Institute Genome Sequencing Center for Infectious Disease"/>
            <person name="Wu L."/>
            <person name="Ma J."/>
        </authorList>
    </citation>
    <scope>NUCLEOTIDE SEQUENCE [LARGE SCALE GENOMIC DNA]</scope>
    <source>
        <strain evidence="1 2">JCM 10671</strain>
    </source>
</reference>
<dbReference type="PANTHER" id="PTHR42870:SF6">
    <property type="entry name" value="ACETYL-COA C-ACYLTRANSFERASE"/>
    <property type="match status" value="1"/>
</dbReference>
<evidence type="ECO:0008006" key="3">
    <source>
        <dbReference type="Google" id="ProtNLM"/>
    </source>
</evidence>
<dbReference type="Gene3D" id="3.40.47.10">
    <property type="match status" value="1"/>
</dbReference>
<dbReference type="InterPro" id="IPR016039">
    <property type="entry name" value="Thiolase-like"/>
</dbReference>
<gene>
    <name evidence="1" type="ORF">GCM10009547_07780</name>
</gene>
<sequence>MTRPVYVAGSAVTRSWADATRNLTESIFDGVTAAMADAELTMADVDGVVLSAHDLTDGRGLTSMVTAPAAGAYLKDEVRLGDDGASALALAAARIRGGHSDVCVVAGWGRASEGSPNDIARQLFDPFTARPFGLTELSVSAMRAAAALRVFPDYERWRDEVASRRAGLPAQRVATGPYPLRTSDLPVWSDVVAAVVLTAEPRSVQVRGFGMSTEPYDIGSRDLVGMPALAQAGDRALTMADVLIEQVDVLEIDGLTTFDEALGLEALRAAAPGAGMKLLALSPDVNADGGCAAGYCAPAMGLVRVSRAHQALLAGDRRFALATGSSVVAAQTQAAIILGRTGTDRT</sequence>
<dbReference type="SUPFAM" id="SSF53901">
    <property type="entry name" value="Thiolase-like"/>
    <property type="match status" value="2"/>
</dbReference>
<dbReference type="EMBL" id="BAAAHE010000007">
    <property type="protein sequence ID" value="GAA0608273.1"/>
    <property type="molecule type" value="Genomic_DNA"/>
</dbReference>
<accession>A0ABN1GBV7</accession>
<name>A0ABN1GBV7_9ACTN</name>
<evidence type="ECO:0000313" key="1">
    <source>
        <dbReference type="EMBL" id="GAA0608273.1"/>
    </source>
</evidence>
<organism evidence="1 2">
    <name type="scientific">Sporichthya brevicatena</name>
    <dbReference type="NCBI Taxonomy" id="171442"/>
    <lineage>
        <taxon>Bacteria</taxon>
        <taxon>Bacillati</taxon>
        <taxon>Actinomycetota</taxon>
        <taxon>Actinomycetes</taxon>
        <taxon>Sporichthyales</taxon>
        <taxon>Sporichthyaceae</taxon>
        <taxon>Sporichthya</taxon>
    </lineage>
</organism>
<keyword evidence="2" id="KW-1185">Reference proteome</keyword>
<evidence type="ECO:0000313" key="2">
    <source>
        <dbReference type="Proteomes" id="UP001500957"/>
    </source>
</evidence>
<protein>
    <recommendedName>
        <fullName evidence="3">Acetyl-CoA acetyltransferase</fullName>
    </recommendedName>
</protein>
<comment type="caution">
    <text evidence="1">The sequence shown here is derived from an EMBL/GenBank/DDBJ whole genome shotgun (WGS) entry which is preliminary data.</text>
</comment>
<dbReference type="PANTHER" id="PTHR42870">
    <property type="entry name" value="ACETYL-COA C-ACETYLTRANSFERASE"/>
    <property type="match status" value="1"/>
</dbReference>